<dbReference type="SMART" id="SM00382">
    <property type="entry name" value="AAA"/>
    <property type="match status" value="1"/>
</dbReference>
<evidence type="ECO:0000256" key="2">
    <source>
        <dbReference type="ARBA" id="ARBA00022741"/>
    </source>
</evidence>
<keyword evidence="6" id="KW-1185">Reference proteome</keyword>
<feature type="domain" description="ABC transporter" evidence="4">
    <location>
        <begin position="13"/>
        <end position="235"/>
    </location>
</feature>
<gene>
    <name evidence="5" type="ORF">FCL42_04490</name>
</gene>
<sequence length="240" mass="26691">MQASQIGSKPQAIELSQLTFAYPGRNTNLVLDIPKWTLNAGERCFLFGASGAGKSTLLNLISGVLPTTSGKLKVLGQELTQMSSRKRDQFRARHIGVVFQQFNLIPYLSVNDNIQLALHFADDNADDHQDTIVSRIERLFDALQLDIALLQRQSRELSVGQQQRVAIARALINNPELLIVDEPTSALDTYARDNFMTLLMDSCAINQSSLLFVSHDLTLQSYFDLHTDLCKLNRVSGAQS</sequence>
<dbReference type="InterPro" id="IPR017871">
    <property type="entry name" value="ABC_transporter-like_CS"/>
</dbReference>
<keyword evidence="1" id="KW-0813">Transport</keyword>
<reference evidence="5 6" key="1">
    <citation type="submission" date="2019-04" db="EMBL/GenBank/DDBJ databases">
        <authorList>
            <person name="Hwang J.C."/>
        </authorList>
    </citation>
    <scope>NUCLEOTIDE SEQUENCE [LARGE SCALE GENOMIC DNA]</scope>
    <source>
        <strain evidence="5 6">IMCC35002</strain>
    </source>
</reference>
<evidence type="ECO:0000313" key="5">
    <source>
        <dbReference type="EMBL" id="TKB57536.1"/>
    </source>
</evidence>
<dbReference type="RefSeq" id="WP_136862181.1">
    <property type="nucleotide sequence ID" value="NZ_SWCJ01000002.1"/>
</dbReference>
<dbReference type="PROSITE" id="PS00211">
    <property type="entry name" value="ABC_TRANSPORTER_1"/>
    <property type="match status" value="1"/>
</dbReference>
<name>A0A4U1BSE8_9GAMM</name>
<comment type="caution">
    <text evidence="5">The sequence shown here is derived from an EMBL/GenBank/DDBJ whole genome shotgun (WGS) entry which is preliminary data.</text>
</comment>
<dbReference type="GO" id="GO:0005886">
    <property type="term" value="C:plasma membrane"/>
    <property type="evidence" value="ECO:0007669"/>
    <property type="project" value="TreeGrafter"/>
</dbReference>
<dbReference type="Gene3D" id="3.40.50.300">
    <property type="entry name" value="P-loop containing nucleotide triphosphate hydrolases"/>
    <property type="match status" value="1"/>
</dbReference>
<dbReference type="Proteomes" id="UP000305675">
    <property type="component" value="Unassembled WGS sequence"/>
</dbReference>
<dbReference type="PROSITE" id="PS50893">
    <property type="entry name" value="ABC_TRANSPORTER_2"/>
    <property type="match status" value="1"/>
</dbReference>
<evidence type="ECO:0000256" key="3">
    <source>
        <dbReference type="ARBA" id="ARBA00022840"/>
    </source>
</evidence>
<keyword evidence="3 5" id="KW-0067">ATP-binding</keyword>
<dbReference type="PANTHER" id="PTHR24220">
    <property type="entry name" value="IMPORT ATP-BINDING PROTEIN"/>
    <property type="match status" value="1"/>
</dbReference>
<dbReference type="Pfam" id="PF00005">
    <property type="entry name" value="ABC_tran"/>
    <property type="match status" value="1"/>
</dbReference>
<dbReference type="GO" id="GO:0005524">
    <property type="term" value="F:ATP binding"/>
    <property type="evidence" value="ECO:0007669"/>
    <property type="project" value="UniProtKB-KW"/>
</dbReference>
<dbReference type="InterPro" id="IPR015854">
    <property type="entry name" value="ABC_transpr_LolD-like"/>
</dbReference>
<dbReference type="EMBL" id="SWCJ01000002">
    <property type="protein sequence ID" value="TKB57536.1"/>
    <property type="molecule type" value="Genomic_DNA"/>
</dbReference>
<evidence type="ECO:0000313" key="6">
    <source>
        <dbReference type="Proteomes" id="UP000305675"/>
    </source>
</evidence>
<dbReference type="InterPro" id="IPR027417">
    <property type="entry name" value="P-loop_NTPase"/>
</dbReference>
<dbReference type="GO" id="GO:0016887">
    <property type="term" value="F:ATP hydrolysis activity"/>
    <property type="evidence" value="ECO:0007669"/>
    <property type="project" value="InterPro"/>
</dbReference>
<dbReference type="GO" id="GO:0022857">
    <property type="term" value="F:transmembrane transporter activity"/>
    <property type="evidence" value="ECO:0007669"/>
    <property type="project" value="TreeGrafter"/>
</dbReference>
<dbReference type="AlphaFoldDB" id="A0A4U1BSE8"/>
<dbReference type="SUPFAM" id="SSF52540">
    <property type="entry name" value="P-loop containing nucleoside triphosphate hydrolases"/>
    <property type="match status" value="1"/>
</dbReference>
<keyword evidence="2" id="KW-0547">Nucleotide-binding</keyword>
<protein>
    <submittedName>
        <fullName evidence="5">ABC transporter ATP-binding protein</fullName>
    </submittedName>
</protein>
<dbReference type="InterPro" id="IPR017911">
    <property type="entry name" value="MacB-like_ATP-bd"/>
</dbReference>
<organism evidence="5 6">
    <name type="scientific">Ferrimonas aestuarii</name>
    <dbReference type="NCBI Taxonomy" id="2569539"/>
    <lineage>
        <taxon>Bacteria</taxon>
        <taxon>Pseudomonadati</taxon>
        <taxon>Pseudomonadota</taxon>
        <taxon>Gammaproteobacteria</taxon>
        <taxon>Alteromonadales</taxon>
        <taxon>Ferrimonadaceae</taxon>
        <taxon>Ferrimonas</taxon>
    </lineage>
</organism>
<dbReference type="InterPro" id="IPR003439">
    <property type="entry name" value="ABC_transporter-like_ATP-bd"/>
</dbReference>
<dbReference type="CDD" id="cd03255">
    <property type="entry name" value="ABC_MJ0796_LolCDE_FtsE"/>
    <property type="match status" value="1"/>
</dbReference>
<dbReference type="OrthoDB" id="9802264at2"/>
<dbReference type="PANTHER" id="PTHR24220:SF611">
    <property type="entry name" value="ATP-BINDING COMPONENT OF ABC TRANSPORTER-RELATED"/>
    <property type="match status" value="1"/>
</dbReference>
<proteinExistence type="predicted"/>
<evidence type="ECO:0000259" key="4">
    <source>
        <dbReference type="PROSITE" id="PS50893"/>
    </source>
</evidence>
<accession>A0A4U1BSE8</accession>
<dbReference type="InterPro" id="IPR003593">
    <property type="entry name" value="AAA+_ATPase"/>
</dbReference>
<evidence type="ECO:0000256" key="1">
    <source>
        <dbReference type="ARBA" id="ARBA00022448"/>
    </source>
</evidence>